<sequence length="139" mass="16743">MTGQKSVSWRCVDLDTTSQKLEERVFQKRKEIQKAEAEIEQLKETMRAEEWLEQDLRQLERAEQEVLEILRQSWQGSKANGFHHYIEDVQLEESRAWKKGFAQRQMNLEQACSEQTKSLFHLENQQQDLQREWTSYESH</sequence>
<gene>
    <name evidence="2" type="ORF">NCTC10815_00935</name>
</gene>
<evidence type="ECO:0000256" key="1">
    <source>
        <dbReference type="SAM" id="Coils"/>
    </source>
</evidence>
<reference evidence="2 3" key="1">
    <citation type="submission" date="2018-06" db="EMBL/GenBank/DDBJ databases">
        <authorList>
            <consortium name="Pathogen Informatics"/>
            <person name="Doyle S."/>
        </authorList>
    </citation>
    <scope>NUCLEOTIDE SEQUENCE [LARGE SCALE GENOMIC DNA]</scope>
    <source>
        <strain evidence="3">NCTC 10815</strain>
    </source>
</reference>
<keyword evidence="1" id="KW-0175">Coiled coil</keyword>
<protein>
    <submittedName>
        <fullName evidence="2">Uncharacterized protein</fullName>
    </submittedName>
</protein>
<feature type="coiled-coil region" evidence="1">
    <location>
        <begin position="18"/>
        <end position="72"/>
    </location>
</feature>
<accession>A0A378MIP5</accession>
<name>A0A378MIP5_LISGR</name>
<dbReference type="AlphaFoldDB" id="A0A378MIP5"/>
<dbReference type="RefSeq" id="WP_256595326.1">
    <property type="nucleotide sequence ID" value="NZ_UGPG01000001.1"/>
</dbReference>
<evidence type="ECO:0000313" key="2">
    <source>
        <dbReference type="EMBL" id="STY43635.1"/>
    </source>
</evidence>
<dbReference type="EMBL" id="UGPG01000001">
    <property type="protein sequence ID" value="STY43635.1"/>
    <property type="molecule type" value="Genomic_DNA"/>
</dbReference>
<evidence type="ECO:0000313" key="3">
    <source>
        <dbReference type="Proteomes" id="UP000254879"/>
    </source>
</evidence>
<organism evidence="2 3">
    <name type="scientific">Listeria grayi</name>
    <name type="common">Listeria murrayi</name>
    <dbReference type="NCBI Taxonomy" id="1641"/>
    <lineage>
        <taxon>Bacteria</taxon>
        <taxon>Bacillati</taxon>
        <taxon>Bacillota</taxon>
        <taxon>Bacilli</taxon>
        <taxon>Bacillales</taxon>
        <taxon>Listeriaceae</taxon>
        <taxon>Listeria</taxon>
    </lineage>
</organism>
<dbReference type="Proteomes" id="UP000254879">
    <property type="component" value="Unassembled WGS sequence"/>
</dbReference>
<proteinExistence type="predicted"/>